<dbReference type="SUPFAM" id="SSF103473">
    <property type="entry name" value="MFS general substrate transporter"/>
    <property type="match status" value="1"/>
</dbReference>
<sequence>MTQRPSIFTPVLLVGCLIILVSFAIRASFGVFQIPIASEFGWLRSEFSLAIAIQNLAWGFGQPFFGALAEKIGDRKTILLGAVVYAIGLVLSSAAVTPEAHQLYEILVGFGIAGTGFGVIIAVVGRASTDENRSMSMAIATAAGSGGQVFGAPLAEWLLGFMSWQSVFLVFAAAILLVMLALPLMRAPTATKTELDESLTTILGRALRDPSFALIFIGFFSCGYQLGFITAHFPAFVTELCGPIAPGGMLAALGIGTTSALGAISISVIGMANIGGTLLAGWLGKSYTKKYLLAGIYTARTLAGALFILLPITPASVLIFSAVMGALWLATVPLTAGLVGQIFGMRYLGTLYGIVFFSHQLGSFMGVWLGGRMYDLTGNYTAVWWIGLGVGALPPPPPADPRAAQPGAADRLKRLGGAQTAARSSRPCPARQSAQPPGPSNRCTCQPRAAAAAILSGRSSVNSSC</sequence>
<feature type="transmembrane region" description="Helical" evidence="5">
    <location>
        <begin position="7"/>
        <end position="27"/>
    </location>
</feature>
<feature type="transmembrane region" description="Helical" evidence="5">
    <location>
        <begin position="137"/>
        <end position="155"/>
    </location>
</feature>
<dbReference type="PROSITE" id="PS50850">
    <property type="entry name" value="MFS"/>
    <property type="match status" value="1"/>
</dbReference>
<comment type="caution">
    <text evidence="7">The sequence shown here is derived from an EMBL/GenBank/DDBJ whole genome shotgun (WGS) entry which is preliminary data.</text>
</comment>
<dbReference type="CDD" id="cd17355">
    <property type="entry name" value="MFS_YcxA_like"/>
    <property type="match status" value="1"/>
</dbReference>
<organism evidence="7 8">
    <name type="scientific">Puniceibacterium antarcticum</name>
    <dbReference type="NCBI Taxonomy" id="1206336"/>
    <lineage>
        <taxon>Bacteria</taxon>
        <taxon>Pseudomonadati</taxon>
        <taxon>Pseudomonadota</taxon>
        <taxon>Alphaproteobacteria</taxon>
        <taxon>Rhodobacterales</taxon>
        <taxon>Paracoccaceae</taxon>
        <taxon>Puniceibacterium</taxon>
    </lineage>
</organism>
<feature type="transmembrane region" description="Helical" evidence="5">
    <location>
        <begin position="318"/>
        <end position="339"/>
    </location>
</feature>
<dbReference type="Gene3D" id="1.20.1250.20">
    <property type="entry name" value="MFS general substrate transporter like domains"/>
    <property type="match status" value="1"/>
</dbReference>
<keyword evidence="8" id="KW-1185">Reference proteome</keyword>
<dbReference type="InterPro" id="IPR011701">
    <property type="entry name" value="MFS"/>
</dbReference>
<feature type="transmembrane region" description="Helical" evidence="5">
    <location>
        <begin position="77"/>
        <end position="97"/>
    </location>
</feature>
<protein>
    <recommendedName>
        <fullName evidence="6">Major facilitator superfamily (MFS) profile domain-containing protein</fullName>
    </recommendedName>
</protein>
<feature type="transmembrane region" description="Helical" evidence="5">
    <location>
        <begin position="161"/>
        <end position="182"/>
    </location>
</feature>
<gene>
    <name evidence="7" type="ORF">P775_03115</name>
</gene>
<feature type="transmembrane region" description="Helical" evidence="5">
    <location>
        <begin position="351"/>
        <end position="371"/>
    </location>
</feature>
<keyword evidence="2 5" id="KW-1133">Transmembrane helix</keyword>
<feature type="region of interest" description="Disordered" evidence="4">
    <location>
        <begin position="420"/>
        <end position="443"/>
    </location>
</feature>
<dbReference type="PANTHER" id="PTHR11360">
    <property type="entry name" value="MONOCARBOXYLATE TRANSPORTER"/>
    <property type="match status" value="1"/>
</dbReference>
<evidence type="ECO:0000313" key="7">
    <source>
        <dbReference type="EMBL" id="PIL21665.1"/>
    </source>
</evidence>
<dbReference type="PROSITE" id="PS51257">
    <property type="entry name" value="PROKAR_LIPOPROTEIN"/>
    <property type="match status" value="1"/>
</dbReference>
<evidence type="ECO:0000259" key="6">
    <source>
        <dbReference type="PROSITE" id="PS50850"/>
    </source>
</evidence>
<feature type="transmembrane region" description="Helical" evidence="5">
    <location>
        <begin position="249"/>
        <end position="279"/>
    </location>
</feature>
<dbReference type="InterPro" id="IPR020846">
    <property type="entry name" value="MFS_dom"/>
</dbReference>
<proteinExistence type="predicted"/>
<feature type="transmembrane region" description="Helical" evidence="5">
    <location>
        <begin position="47"/>
        <end position="65"/>
    </location>
</feature>
<dbReference type="GO" id="GO:0022857">
    <property type="term" value="F:transmembrane transporter activity"/>
    <property type="evidence" value="ECO:0007669"/>
    <property type="project" value="InterPro"/>
</dbReference>
<evidence type="ECO:0000256" key="1">
    <source>
        <dbReference type="ARBA" id="ARBA00022692"/>
    </source>
</evidence>
<name>A0A2G8RJC2_9RHOB</name>
<feature type="transmembrane region" description="Helical" evidence="5">
    <location>
        <begin position="291"/>
        <end position="312"/>
    </location>
</feature>
<keyword evidence="3 5" id="KW-0472">Membrane</keyword>
<dbReference type="InterPro" id="IPR050327">
    <property type="entry name" value="Proton-linked_MCT"/>
</dbReference>
<accession>A0A2G8RJC2</accession>
<dbReference type="PANTHER" id="PTHR11360:SF284">
    <property type="entry name" value="EG:103B4.3 PROTEIN-RELATED"/>
    <property type="match status" value="1"/>
</dbReference>
<reference evidence="7 8" key="1">
    <citation type="submission" date="2013-09" db="EMBL/GenBank/DDBJ databases">
        <title>Genome sequencing of Phaeobacter antarcticus sp. nov. SM1211.</title>
        <authorList>
            <person name="Zhang X.-Y."/>
            <person name="Liu C."/>
            <person name="Chen X.-L."/>
            <person name="Xie B.-B."/>
            <person name="Qin Q.-L."/>
            <person name="Rong J.-C."/>
            <person name="Zhang Y.-Z."/>
        </authorList>
    </citation>
    <scope>NUCLEOTIDE SEQUENCE [LARGE SCALE GENOMIC DNA]</scope>
    <source>
        <strain evidence="7 8">SM1211</strain>
    </source>
</reference>
<feature type="transmembrane region" description="Helical" evidence="5">
    <location>
        <begin position="212"/>
        <end position="237"/>
    </location>
</feature>
<dbReference type="EMBL" id="AWWI01000027">
    <property type="protein sequence ID" value="PIL21665.1"/>
    <property type="molecule type" value="Genomic_DNA"/>
</dbReference>
<evidence type="ECO:0000256" key="4">
    <source>
        <dbReference type="SAM" id="MobiDB-lite"/>
    </source>
</evidence>
<evidence type="ECO:0000313" key="8">
    <source>
        <dbReference type="Proteomes" id="UP000231259"/>
    </source>
</evidence>
<dbReference type="Pfam" id="PF07690">
    <property type="entry name" value="MFS_1"/>
    <property type="match status" value="1"/>
</dbReference>
<feature type="domain" description="Major facilitator superfamily (MFS) profile" evidence="6">
    <location>
        <begin position="8"/>
        <end position="399"/>
    </location>
</feature>
<feature type="transmembrane region" description="Helical" evidence="5">
    <location>
        <begin position="103"/>
        <end position="125"/>
    </location>
</feature>
<dbReference type="Proteomes" id="UP000231259">
    <property type="component" value="Unassembled WGS sequence"/>
</dbReference>
<evidence type="ECO:0000256" key="3">
    <source>
        <dbReference type="ARBA" id="ARBA00023136"/>
    </source>
</evidence>
<dbReference type="InterPro" id="IPR036259">
    <property type="entry name" value="MFS_trans_sf"/>
</dbReference>
<evidence type="ECO:0000256" key="5">
    <source>
        <dbReference type="SAM" id="Phobius"/>
    </source>
</evidence>
<evidence type="ECO:0000256" key="2">
    <source>
        <dbReference type="ARBA" id="ARBA00022989"/>
    </source>
</evidence>
<keyword evidence="1 5" id="KW-0812">Transmembrane</keyword>
<dbReference type="AlphaFoldDB" id="A0A2G8RJC2"/>